<sequence length="68" mass="8101">MNILQLTSYEDERFEMAPILCYDECVNQRLEKNIYTPDLFILQKNRICSQGQAFFENNIERVTATKHL</sequence>
<dbReference type="EMBL" id="BMIR01000006">
    <property type="protein sequence ID" value="GGE38096.1"/>
    <property type="molecule type" value="Genomic_DNA"/>
</dbReference>
<proteinExistence type="predicted"/>
<organism evidence="1 2">
    <name type="scientific">Pullulanibacillus camelliae</name>
    <dbReference type="NCBI Taxonomy" id="1707096"/>
    <lineage>
        <taxon>Bacteria</taxon>
        <taxon>Bacillati</taxon>
        <taxon>Bacillota</taxon>
        <taxon>Bacilli</taxon>
        <taxon>Bacillales</taxon>
        <taxon>Sporolactobacillaceae</taxon>
        <taxon>Pullulanibacillus</taxon>
    </lineage>
</organism>
<reference evidence="1" key="1">
    <citation type="journal article" date="2014" name="Int. J. Syst. Evol. Microbiol.">
        <title>Complete genome sequence of Corynebacterium casei LMG S-19264T (=DSM 44701T), isolated from a smear-ripened cheese.</title>
        <authorList>
            <consortium name="US DOE Joint Genome Institute (JGI-PGF)"/>
            <person name="Walter F."/>
            <person name="Albersmeier A."/>
            <person name="Kalinowski J."/>
            <person name="Ruckert C."/>
        </authorList>
    </citation>
    <scope>NUCLEOTIDE SEQUENCE</scope>
    <source>
        <strain evidence="1">CGMCC 1.15371</strain>
    </source>
</reference>
<accession>A0A8J2YCT7</accession>
<name>A0A8J2YCT7_9BACL</name>
<dbReference type="AlphaFoldDB" id="A0A8J2YCT7"/>
<evidence type="ECO:0000313" key="2">
    <source>
        <dbReference type="Proteomes" id="UP000628775"/>
    </source>
</evidence>
<comment type="caution">
    <text evidence="1">The sequence shown here is derived from an EMBL/GenBank/DDBJ whole genome shotgun (WGS) entry which is preliminary data.</text>
</comment>
<protein>
    <submittedName>
        <fullName evidence="1">Uncharacterized protein</fullName>
    </submittedName>
</protein>
<keyword evidence="2" id="KW-1185">Reference proteome</keyword>
<reference evidence="1" key="2">
    <citation type="submission" date="2020-09" db="EMBL/GenBank/DDBJ databases">
        <authorList>
            <person name="Sun Q."/>
            <person name="Zhou Y."/>
        </authorList>
    </citation>
    <scope>NUCLEOTIDE SEQUENCE</scope>
    <source>
        <strain evidence="1">CGMCC 1.15371</strain>
    </source>
</reference>
<gene>
    <name evidence="1" type="ORF">GCM10011391_16130</name>
</gene>
<evidence type="ECO:0000313" key="1">
    <source>
        <dbReference type="EMBL" id="GGE38096.1"/>
    </source>
</evidence>
<dbReference type="Proteomes" id="UP000628775">
    <property type="component" value="Unassembled WGS sequence"/>
</dbReference>